<dbReference type="AlphaFoldDB" id="A0A1B7T8A8"/>
<comment type="caution">
    <text evidence="1">The sequence shown here is derived from an EMBL/GenBank/DDBJ whole genome shotgun (WGS) entry which is preliminary data.</text>
</comment>
<reference evidence="2" key="1">
    <citation type="journal article" date="2016" name="Proc. Natl. Acad. Sci. U.S.A.">
        <title>Comparative genomics of biotechnologically important yeasts.</title>
        <authorList>
            <person name="Riley R."/>
            <person name="Haridas S."/>
            <person name="Wolfe K.H."/>
            <person name="Lopes M.R."/>
            <person name="Hittinger C.T."/>
            <person name="Goeker M."/>
            <person name="Salamov A.A."/>
            <person name="Wisecaver J.H."/>
            <person name="Long T.M."/>
            <person name="Calvey C.H."/>
            <person name="Aerts A.L."/>
            <person name="Barry K.W."/>
            <person name="Choi C."/>
            <person name="Clum A."/>
            <person name="Coughlan A.Y."/>
            <person name="Deshpande S."/>
            <person name="Douglass A.P."/>
            <person name="Hanson S.J."/>
            <person name="Klenk H.-P."/>
            <person name="LaButti K.M."/>
            <person name="Lapidus A."/>
            <person name="Lindquist E.A."/>
            <person name="Lipzen A.M."/>
            <person name="Meier-Kolthoff J.P."/>
            <person name="Ohm R.A."/>
            <person name="Otillar R.P."/>
            <person name="Pangilinan J.L."/>
            <person name="Peng Y."/>
            <person name="Rokas A."/>
            <person name="Rosa C.A."/>
            <person name="Scheuner C."/>
            <person name="Sibirny A.A."/>
            <person name="Slot J.C."/>
            <person name="Stielow J.B."/>
            <person name="Sun H."/>
            <person name="Kurtzman C.P."/>
            <person name="Blackwell M."/>
            <person name="Grigoriev I.V."/>
            <person name="Jeffries T.W."/>
        </authorList>
    </citation>
    <scope>NUCLEOTIDE SEQUENCE [LARGE SCALE GENOMIC DNA]</scope>
    <source>
        <strain evidence="2">NRRL Y-1626</strain>
    </source>
</reference>
<evidence type="ECO:0000313" key="1">
    <source>
        <dbReference type="EMBL" id="OBA24950.1"/>
    </source>
</evidence>
<organism evidence="1 2">
    <name type="scientific">Hanseniaspora valbyensis NRRL Y-1626</name>
    <dbReference type="NCBI Taxonomy" id="766949"/>
    <lineage>
        <taxon>Eukaryota</taxon>
        <taxon>Fungi</taxon>
        <taxon>Dikarya</taxon>
        <taxon>Ascomycota</taxon>
        <taxon>Saccharomycotina</taxon>
        <taxon>Saccharomycetes</taxon>
        <taxon>Saccharomycodales</taxon>
        <taxon>Saccharomycodaceae</taxon>
        <taxon>Hanseniaspora</taxon>
    </lineage>
</organism>
<dbReference type="EMBL" id="LXPE01000323">
    <property type="protein sequence ID" value="OBA24950.1"/>
    <property type="molecule type" value="Genomic_DNA"/>
</dbReference>
<dbReference type="InterPro" id="IPR035979">
    <property type="entry name" value="RBD_domain_sf"/>
</dbReference>
<dbReference type="SUPFAM" id="SSF54928">
    <property type="entry name" value="RNA-binding domain, RBD"/>
    <property type="match status" value="1"/>
</dbReference>
<dbReference type="Proteomes" id="UP000092321">
    <property type="component" value="Unassembled WGS sequence"/>
</dbReference>
<evidence type="ECO:0000313" key="2">
    <source>
        <dbReference type="Proteomes" id="UP000092321"/>
    </source>
</evidence>
<gene>
    <name evidence="1" type="ORF">HANVADRAFT_54214</name>
</gene>
<evidence type="ECO:0008006" key="3">
    <source>
        <dbReference type="Google" id="ProtNLM"/>
    </source>
</evidence>
<sequence>MINDFFKPILTSTNSDINRITIVIKNKNKKLLHAYVEFTSEKAQQESLTLDNNELDGIKVRIYSKRTNLPEVMVNCEDDGDVVMISSSFEKSHH</sequence>
<dbReference type="GO" id="GO:0003676">
    <property type="term" value="F:nucleic acid binding"/>
    <property type="evidence" value="ECO:0007669"/>
    <property type="project" value="InterPro"/>
</dbReference>
<protein>
    <recommendedName>
        <fullName evidence="3">RRM domain-containing protein</fullName>
    </recommendedName>
</protein>
<dbReference type="InterPro" id="IPR012677">
    <property type="entry name" value="Nucleotide-bd_a/b_plait_sf"/>
</dbReference>
<keyword evidence="2" id="KW-1185">Reference proteome</keyword>
<dbReference type="Gene3D" id="3.30.70.330">
    <property type="match status" value="1"/>
</dbReference>
<dbReference type="OrthoDB" id="4726at2759"/>
<accession>A0A1B7T8A8</accession>
<proteinExistence type="predicted"/>
<name>A0A1B7T8A8_9ASCO</name>